<name>A0A1M5SEX3_9FLAO</name>
<dbReference type="EMBL" id="FQXT01000001">
    <property type="protein sequence ID" value="SHH37031.1"/>
    <property type="molecule type" value="Genomic_DNA"/>
</dbReference>
<evidence type="ECO:0000313" key="2">
    <source>
        <dbReference type="EMBL" id="SHH37031.1"/>
    </source>
</evidence>
<keyword evidence="4" id="KW-1185">Reference proteome</keyword>
<evidence type="ECO:0000313" key="1">
    <source>
        <dbReference type="EMBL" id="RXG28983.1"/>
    </source>
</evidence>
<evidence type="ECO:0000313" key="4">
    <source>
        <dbReference type="Proteomes" id="UP000290037"/>
    </source>
</evidence>
<organism evidence="2 3">
    <name type="scientific">Leeuwenhoekiella palythoae</name>
    <dbReference type="NCBI Taxonomy" id="573501"/>
    <lineage>
        <taxon>Bacteria</taxon>
        <taxon>Pseudomonadati</taxon>
        <taxon>Bacteroidota</taxon>
        <taxon>Flavobacteriia</taxon>
        <taxon>Flavobacteriales</taxon>
        <taxon>Flavobacteriaceae</taxon>
        <taxon>Leeuwenhoekiella</taxon>
    </lineage>
</organism>
<dbReference type="AlphaFoldDB" id="A0A1M5SEX3"/>
<proteinExistence type="predicted"/>
<dbReference type="EMBL" id="QOVN01000004">
    <property type="protein sequence ID" value="RXG28983.1"/>
    <property type="molecule type" value="Genomic_DNA"/>
</dbReference>
<reference evidence="2" key="1">
    <citation type="submission" date="2016-11" db="EMBL/GenBank/DDBJ databases">
        <authorList>
            <person name="Jaros S."/>
            <person name="Januszkiewicz K."/>
            <person name="Wedrychowicz H."/>
        </authorList>
    </citation>
    <scope>NUCLEOTIDE SEQUENCE [LARGE SCALE GENOMIC DNA]</scope>
    <source>
        <strain evidence="2">DSM 19859</strain>
    </source>
</reference>
<evidence type="ECO:0000313" key="3">
    <source>
        <dbReference type="Proteomes" id="UP000184240"/>
    </source>
</evidence>
<evidence type="ECO:0008006" key="5">
    <source>
        <dbReference type="Google" id="ProtNLM"/>
    </source>
</evidence>
<dbReference type="STRING" id="573501.SAMN04487999_0031"/>
<protein>
    <recommendedName>
        <fullName evidence="5">Outer membrane lipoprotein-sorting protein</fullName>
    </recommendedName>
</protein>
<reference evidence="3" key="2">
    <citation type="submission" date="2016-11" db="EMBL/GenBank/DDBJ databases">
        <authorList>
            <person name="Varghese N."/>
            <person name="Submissions S."/>
        </authorList>
    </citation>
    <scope>NUCLEOTIDE SEQUENCE [LARGE SCALE GENOMIC DNA]</scope>
    <source>
        <strain evidence="3">DSM 19859</strain>
    </source>
</reference>
<dbReference type="Proteomes" id="UP000184240">
    <property type="component" value="Unassembled WGS sequence"/>
</dbReference>
<accession>A0A1M5SEX3</accession>
<sequence length="262" mass="29884">MPIFAKYQSVTFSIISMKTLAFLSFLLITFSSVAQEELIETMYNQTADEIITKYIDRTGGIEAWSEIDAIKTKGSFTQGDLSVPITIYNTRSGKQAVVFEYNKKKVTQMAFDGATMWTTNFLTMEPEISSDDMRKNMLLKRNDFPSPLLHYRENGYKAEYISTVAKNGIVAFKIKLTQEPKFVNGEEVPNESFYFFDAQNYYPIAIETTQLGQPVSITMSDYQEVEGLYFPFTISQGGQPIDVKEIILNPEIDYSIFSFPEN</sequence>
<dbReference type="Proteomes" id="UP000290037">
    <property type="component" value="Unassembled WGS sequence"/>
</dbReference>
<gene>
    <name evidence="1" type="ORF">DSM01_2445</name>
    <name evidence="2" type="ORF">SAMN04487999_0031</name>
</gene>
<reference evidence="1 4" key="3">
    <citation type="submission" date="2018-07" db="EMBL/GenBank/DDBJ databases">
        <title>Leeuwenhoekiella genomics.</title>
        <authorList>
            <person name="Tahon G."/>
            <person name="Willems A."/>
        </authorList>
    </citation>
    <scope>NUCLEOTIDE SEQUENCE [LARGE SCALE GENOMIC DNA]</scope>
    <source>
        <strain evidence="1 4">LMG 24856</strain>
    </source>
</reference>